<name>A0A4C1VTV0_EUMVA</name>
<gene>
    <name evidence="1" type="ORF">EVAR_33753_1</name>
</gene>
<reference evidence="1 2" key="1">
    <citation type="journal article" date="2019" name="Commun. Biol.">
        <title>The bagworm genome reveals a unique fibroin gene that provides high tensile strength.</title>
        <authorList>
            <person name="Kono N."/>
            <person name="Nakamura H."/>
            <person name="Ohtoshi R."/>
            <person name="Tomita M."/>
            <person name="Numata K."/>
            <person name="Arakawa K."/>
        </authorList>
    </citation>
    <scope>NUCLEOTIDE SEQUENCE [LARGE SCALE GENOMIC DNA]</scope>
</reference>
<proteinExistence type="predicted"/>
<evidence type="ECO:0000313" key="1">
    <source>
        <dbReference type="EMBL" id="GBP41762.1"/>
    </source>
</evidence>
<organism evidence="1 2">
    <name type="scientific">Eumeta variegata</name>
    <name type="common">Bagworm moth</name>
    <name type="synonym">Eumeta japonica</name>
    <dbReference type="NCBI Taxonomy" id="151549"/>
    <lineage>
        <taxon>Eukaryota</taxon>
        <taxon>Metazoa</taxon>
        <taxon>Ecdysozoa</taxon>
        <taxon>Arthropoda</taxon>
        <taxon>Hexapoda</taxon>
        <taxon>Insecta</taxon>
        <taxon>Pterygota</taxon>
        <taxon>Neoptera</taxon>
        <taxon>Endopterygota</taxon>
        <taxon>Lepidoptera</taxon>
        <taxon>Glossata</taxon>
        <taxon>Ditrysia</taxon>
        <taxon>Tineoidea</taxon>
        <taxon>Psychidae</taxon>
        <taxon>Oiketicinae</taxon>
        <taxon>Eumeta</taxon>
    </lineage>
</organism>
<evidence type="ECO:0000313" key="2">
    <source>
        <dbReference type="Proteomes" id="UP000299102"/>
    </source>
</evidence>
<dbReference type="Proteomes" id="UP000299102">
    <property type="component" value="Unassembled WGS sequence"/>
</dbReference>
<accession>A0A4C1VTV0</accession>
<sequence>MRGPFACGAINTENKAIFELFVQDTNEEGHKIPIIISEASIESSLEINGRINRILGQSMNDTDANRTIMNPQRA</sequence>
<keyword evidence="2" id="KW-1185">Reference proteome</keyword>
<dbReference type="AlphaFoldDB" id="A0A4C1VTV0"/>
<comment type="caution">
    <text evidence="1">The sequence shown here is derived from an EMBL/GenBank/DDBJ whole genome shotgun (WGS) entry which is preliminary data.</text>
</comment>
<protein>
    <submittedName>
        <fullName evidence="1">Uncharacterized protein</fullName>
    </submittedName>
</protein>
<dbReference type="EMBL" id="BGZK01000405">
    <property type="protein sequence ID" value="GBP41762.1"/>
    <property type="molecule type" value="Genomic_DNA"/>
</dbReference>